<dbReference type="OrthoDB" id="10071442at2759"/>
<comment type="caution">
    <text evidence="2">The sequence shown here is derived from an EMBL/GenBank/DDBJ whole genome shotgun (WGS) entry which is preliminary data.</text>
</comment>
<keyword evidence="3" id="KW-1185">Reference proteome</keyword>
<proteinExistence type="predicted"/>
<name>A0A6S7G974_PARCT</name>
<evidence type="ECO:0000313" key="2">
    <source>
        <dbReference type="EMBL" id="CAB3982031.1"/>
    </source>
</evidence>
<feature type="region of interest" description="Disordered" evidence="1">
    <location>
        <begin position="196"/>
        <end position="235"/>
    </location>
</feature>
<dbReference type="PANTHER" id="PTHR34305:SF1">
    <property type="entry name" value="SWIM-TYPE DOMAIN-CONTAINING PROTEIN"/>
    <property type="match status" value="1"/>
</dbReference>
<feature type="region of interest" description="Disordered" evidence="1">
    <location>
        <begin position="780"/>
        <end position="801"/>
    </location>
</feature>
<reference evidence="2" key="1">
    <citation type="submission" date="2020-04" db="EMBL/GenBank/DDBJ databases">
        <authorList>
            <person name="Alioto T."/>
            <person name="Alioto T."/>
            <person name="Gomez Garrido J."/>
        </authorList>
    </citation>
    <scope>NUCLEOTIDE SEQUENCE</scope>
    <source>
        <strain evidence="2">A484AB</strain>
    </source>
</reference>
<evidence type="ECO:0000256" key="1">
    <source>
        <dbReference type="SAM" id="MobiDB-lite"/>
    </source>
</evidence>
<dbReference type="Proteomes" id="UP001152795">
    <property type="component" value="Unassembled WGS sequence"/>
</dbReference>
<accession>A0A6S7G974</accession>
<gene>
    <name evidence="2" type="ORF">PACLA_8A011254</name>
</gene>
<sequence>MTLVCSNLHKRRGCKCLHNCKGLLNVANIVNEEGFIKLKHAAELCSPNVKYTPAHARRKMLRMPCAVIGTGSLLEGTSCLYLVEKQSPATLYLLQSLLKEACIKKQTNKGLTKEDIKKLLNLAESESERKRLKYAVVVKSSGISSTKAKAVYGFDDMTSKINDVEKAMEEACAIRQAIEDIANTKEKSILLPLGISESSESGSDTESETDCESSSAITDSTCLPNNRKDNSDEEITPVRQSIALDWRGKILIKKQRAAIRRKTARTIKKRLAEKRLLGRRRSKKVGTLTSQFPNIGKDTEDFVKESGAGADAWRRTGRLTFDGNRRVKRKATFKRIQEHLQEKYNRKISYGTVIQLCIARNKRRKSAVRYRGVANVLSKRARKGFNIHYNPDTHWSAAFYRGLEEIQYKDGKNIINIGRDDQAGFQLDTMATHKQHPTLCVKDLQMLEENEETREVFWNSETQERKEIECAQVDGSFDEGPSHCEVQHWWTVRHLVTSCQMTLVTSRNSGASYRNRVELQNGSLALGHASLFIPSTLNGSCISGGNIDHDLLRKNLDAAIDVYISRVNKTPCAGTVINLYKGADSKAYQEENEFFKIFLKGKKEEREKQKKDHPEKYARAQAIWNLRKRHMRTDVPLKYIFCLSCCYQPDCEHSLCCKGKPSEEPTWYVGGPPLSFLPVPCPDPERCYGSEQCSECNGACYGHYLKLDELWKYTSEVSDVKCCLPSEVILAEYDKHRKEAISMHEILDDNCVQDLAKQTLLSPEEVTMWLSHLNTIAENRKKGAEKAAETRRARKEASKKLIDLPNGNDSEVCNVCKLEDPAEEKRKRKRTGMQQNVNRLLRESDVLNTSTTSSIQAENYSDAETDNFNILNLFTEQEMNEIDSHHGTEGIVAGSSTVDEVDSYCVELVGHNGITTLNIICFLLHDYSLNENILLAKTFVLITRRPHKFPCGDIKWSYACSCSRRIGELLKSGVAFIVEMPYDDFVDKYETCIHVQALKKIMCGFDSQNDIDATQFTVSDIVQHSNDQELSTVHSVAGSPYLLCVLLEASFGVVSWERDELKCSVCSGLLSGSCDHVKEVNKILEDDGETPDFVLSFMEYRYDRVGVGAKASWVLHAKSYMPIPFILPERLKQIMFETSECQIEMNQEGARLTPSIPEASTKLAVCPSCGSPWRPESPTLHDWLSETCNIILRRFHLKCFVYYRPCSNVLCNERLEYDGGEVALLNMRKFVIPYDILHDFMFHFLMGRCTMYTYYNVWSEVMNDGGKAELREIISLKQWQASCHSERVYILDKGLREAVQRVANNPTQESLDLVYSLIEALGERYTELKILIAWCSVTYGIGEEWPLEFLCAVNGDSLPEDVIPIINKLLRIASLPFQNQPFVNDSLTPHDNIYSQLSFYPHHPVIRGRGNYTLDHEKKDKNSFICTKRHGRHPTLLPGIFLIQCRHGITYGFSVMTSCESPNIPFTILRSRFNQAPAIVVYDNACNLHSYCLNRDPSFFQKTRFLVDRLHWRDHTGCSPAYDLASYPDLDFPFLNSQGAEQRNSSLKRIKASLSYMNENNFMRHTKLFLYFHNQKLVETLRKSLA</sequence>
<dbReference type="PANTHER" id="PTHR34305">
    <property type="entry name" value="EXPRESSED PROTEIN"/>
    <property type="match status" value="1"/>
</dbReference>
<organism evidence="2 3">
    <name type="scientific">Paramuricea clavata</name>
    <name type="common">Red gorgonian</name>
    <name type="synonym">Violescent sea-whip</name>
    <dbReference type="NCBI Taxonomy" id="317549"/>
    <lineage>
        <taxon>Eukaryota</taxon>
        <taxon>Metazoa</taxon>
        <taxon>Cnidaria</taxon>
        <taxon>Anthozoa</taxon>
        <taxon>Octocorallia</taxon>
        <taxon>Malacalcyonacea</taxon>
        <taxon>Plexauridae</taxon>
        <taxon>Paramuricea</taxon>
    </lineage>
</organism>
<protein>
    <submittedName>
        <fullName evidence="2">Uncharacterized protein</fullName>
    </submittedName>
</protein>
<evidence type="ECO:0000313" key="3">
    <source>
        <dbReference type="Proteomes" id="UP001152795"/>
    </source>
</evidence>
<dbReference type="EMBL" id="CACRXK020000456">
    <property type="protein sequence ID" value="CAB3982031.1"/>
    <property type="molecule type" value="Genomic_DNA"/>
</dbReference>